<protein>
    <submittedName>
        <fullName evidence="3">MSP domain-containing protein</fullName>
    </submittedName>
</protein>
<dbReference type="Pfam" id="PF00635">
    <property type="entry name" value="Motile_Sperm"/>
    <property type="match status" value="1"/>
</dbReference>
<dbReference type="WBParaSite" id="HCON_00156065-00001">
    <property type="protein sequence ID" value="HCON_00156065-00001"/>
    <property type="gene ID" value="HCON_00156065"/>
</dbReference>
<dbReference type="InterPro" id="IPR000535">
    <property type="entry name" value="MSP_dom"/>
</dbReference>
<dbReference type="OrthoDB" id="5847761at2759"/>
<evidence type="ECO:0000313" key="2">
    <source>
        <dbReference type="Proteomes" id="UP000025227"/>
    </source>
</evidence>
<feature type="domain" description="MSP" evidence="1">
    <location>
        <begin position="28"/>
        <end position="105"/>
    </location>
</feature>
<organism evidence="2 3">
    <name type="scientific">Haemonchus contortus</name>
    <name type="common">Barber pole worm</name>
    <dbReference type="NCBI Taxonomy" id="6289"/>
    <lineage>
        <taxon>Eukaryota</taxon>
        <taxon>Metazoa</taxon>
        <taxon>Ecdysozoa</taxon>
        <taxon>Nematoda</taxon>
        <taxon>Chromadorea</taxon>
        <taxon>Rhabditida</taxon>
        <taxon>Rhabditina</taxon>
        <taxon>Rhabditomorpha</taxon>
        <taxon>Strongyloidea</taxon>
        <taxon>Trichostrongylidae</taxon>
        <taxon>Haemonchus</taxon>
    </lineage>
</organism>
<dbReference type="InterPro" id="IPR013783">
    <property type="entry name" value="Ig-like_fold"/>
</dbReference>
<dbReference type="Gene3D" id="2.60.40.10">
    <property type="entry name" value="Immunoglobulins"/>
    <property type="match status" value="1"/>
</dbReference>
<keyword evidence="2" id="KW-1185">Reference proteome</keyword>
<evidence type="ECO:0000259" key="1">
    <source>
        <dbReference type="Pfam" id="PF00635"/>
    </source>
</evidence>
<dbReference type="Proteomes" id="UP000025227">
    <property type="component" value="Unplaced"/>
</dbReference>
<dbReference type="InterPro" id="IPR008962">
    <property type="entry name" value="PapD-like_sf"/>
</dbReference>
<dbReference type="AlphaFoldDB" id="A0A7I5EDD1"/>
<reference evidence="3" key="1">
    <citation type="submission" date="2020-12" db="UniProtKB">
        <authorList>
            <consortium name="WormBaseParasite"/>
        </authorList>
    </citation>
    <scope>IDENTIFICATION</scope>
    <source>
        <strain evidence="3">MHco3</strain>
    </source>
</reference>
<dbReference type="SUPFAM" id="SSF49354">
    <property type="entry name" value="PapD-like"/>
    <property type="match status" value="1"/>
</dbReference>
<sequence length="203" mass="23141">MYWKKSVKPPEFTLVGVTLSKALPFLSITITPDVYLINGNQEQTVTHKIYNSSPFPIVFKIMATAPKRFSVSKNFVYLDKLSAVDIEIKLSAGPVRSHRIDVLMLPCISTLNSNWKENPSIAFSTPYRPIIRHIRYKAPRPWSVLVDGIIHHRFEVSNRVANLYREAGIDQGSKESVSMNEFAIIDEVFAQNLEKDPVRSKQH</sequence>
<proteinExistence type="predicted"/>
<name>A0A7I5EDD1_HAECO</name>
<accession>A0A7I5EDD1</accession>
<evidence type="ECO:0000313" key="3">
    <source>
        <dbReference type="WBParaSite" id="HCON_00156065-00001"/>
    </source>
</evidence>